<dbReference type="Proteomes" id="UP000198981">
    <property type="component" value="Unassembled WGS sequence"/>
</dbReference>
<sequence>MSEQNKHTAGAFDVRNVIAALIGAYGVVLVLMGLFHDTAEEAERTGGLAANLWAGIGMLVFAAAFALWARLRPVVVDPPSRSADAED</sequence>
<organism evidence="2 3">
    <name type="scientific">Klenkia marina</name>
    <dbReference type="NCBI Taxonomy" id="1960309"/>
    <lineage>
        <taxon>Bacteria</taxon>
        <taxon>Bacillati</taxon>
        <taxon>Actinomycetota</taxon>
        <taxon>Actinomycetes</taxon>
        <taxon>Geodermatophilales</taxon>
        <taxon>Geodermatophilaceae</taxon>
        <taxon>Klenkia</taxon>
    </lineage>
</organism>
<proteinExistence type="predicted"/>
<dbReference type="RefSeq" id="WP_092805402.1">
    <property type="nucleotide sequence ID" value="NZ_FMUH01000004.1"/>
</dbReference>
<accession>A0A1G4YHB8</accession>
<protein>
    <submittedName>
        <fullName evidence="2">Uncharacterized protein</fullName>
    </submittedName>
</protein>
<keyword evidence="1" id="KW-0472">Membrane</keyword>
<evidence type="ECO:0000313" key="3">
    <source>
        <dbReference type="Proteomes" id="UP000198981"/>
    </source>
</evidence>
<dbReference type="EMBL" id="FMUH01000004">
    <property type="protein sequence ID" value="SCX52886.1"/>
    <property type="molecule type" value="Genomic_DNA"/>
</dbReference>
<keyword evidence="1" id="KW-0812">Transmembrane</keyword>
<feature type="transmembrane region" description="Helical" evidence="1">
    <location>
        <begin position="17"/>
        <end position="36"/>
    </location>
</feature>
<feature type="transmembrane region" description="Helical" evidence="1">
    <location>
        <begin position="48"/>
        <end position="69"/>
    </location>
</feature>
<dbReference type="OrthoDB" id="5196985at2"/>
<evidence type="ECO:0000256" key="1">
    <source>
        <dbReference type="SAM" id="Phobius"/>
    </source>
</evidence>
<dbReference type="AlphaFoldDB" id="A0A1G4YHB8"/>
<reference evidence="3" key="1">
    <citation type="submission" date="2016-10" db="EMBL/GenBank/DDBJ databases">
        <authorList>
            <person name="Varghese N."/>
            <person name="Submissions S."/>
        </authorList>
    </citation>
    <scope>NUCLEOTIDE SEQUENCE [LARGE SCALE GENOMIC DNA]</scope>
    <source>
        <strain evidence="3">DSM 45722</strain>
    </source>
</reference>
<name>A0A1G4YHB8_9ACTN</name>
<evidence type="ECO:0000313" key="2">
    <source>
        <dbReference type="EMBL" id="SCX52886.1"/>
    </source>
</evidence>
<gene>
    <name evidence="2" type="ORF">SAMN03159343_2875</name>
</gene>
<dbReference type="STRING" id="1960309.SAMN03159343_2875"/>
<keyword evidence="1" id="KW-1133">Transmembrane helix</keyword>
<keyword evidence="3" id="KW-1185">Reference proteome</keyword>